<proteinExistence type="predicted"/>
<keyword evidence="3" id="KW-1185">Reference proteome</keyword>
<keyword evidence="1" id="KW-0732">Signal</keyword>
<gene>
    <name evidence="2" type="ORF">ACFSBI_05025</name>
</gene>
<evidence type="ECO:0008006" key="4">
    <source>
        <dbReference type="Google" id="ProtNLM"/>
    </source>
</evidence>
<reference evidence="3" key="1">
    <citation type="journal article" date="2019" name="Int. J. Syst. Evol. Microbiol.">
        <title>The Global Catalogue of Microorganisms (GCM) 10K type strain sequencing project: providing services to taxonomists for standard genome sequencing and annotation.</title>
        <authorList>
            <consortium name="The Broad Institute Genomics Platform"/>
            <consortium name="The Broad Institute Genome Sequencing Center for Infectious Disease"/>
            <person name="Wu L."/>
            <person name="Ma J."/>
        </authorList>
    </citation>
    <scope>NUCLEOTIDE SEQUENCE [LARGE SCALE GENOMIC DNA]</scope>
    <source>
        <strain evidence="3">CGMCC 1.12471</strain>
    </source>
</reference>
<evidence type="ECO:0000313" key="2">
    <source>
        <dbReference type="EMBL" id="MFD1720905.1"/>
    </source>
</evidence>
<organism evidence="2 3">
    <name type="scientific">Amnibacterium endophyticum</name>
    <dbReference type="NCBI Taxonomy" id="2109337"/>
    <lineage>
        <taxon>Bacteria</taxon>
        <taxon>Bacillati</taxon>
        <taxon>Actinomycetota</taxon>
        <taxon>Actinomycetes</taxon>
        <taxon>Micrococcales</taxon>
        <taxon>Microbacteriaceae</taxon>
        <taxon>Amnibacterium</taxon>
    </lineage>
</organism>
<evidence type="ECO:0000256" key="1">
    <source>
        <dbReference type="SAM" id="SignalP"/>
    </source>
</evidence>
<dbReference type="EMBL" id="JBHUEA010000005">
    <property type="protein sequence ID" value="MFD1720905.1"/>
    <property type="molecule type" value="Genomic_DNA"/>
</dbReference>
<name>A0ABW4LCC6_9MICO</name>
<dbReference type="Proteomes" id="UP001597347">
    <property type="component" value="Unassembled WGS sequence"/>
</dbReference>
<protein>
    <recommendedName>
        <fullName evidence="4">FlgD Ig-like domain-containing protein</fullName>
    </recommendedName>
</protein>
<comment type="caution">
    <text evidence="2">The sequence shown here is derived from an EMBL/GenBank/DDBJ whole genome shotgun (WGS) entry which is preliminary data.</text>
</comment>
<accession>A0ABW4LCC6</accession>
<evidence type="ECO:0000313" key="3">
    <source>
        <dbReference type="Proteomes" id="UP001597347"/>
    </source>
</evidence>
<feature type="signal peptide" evidence="1">
    <location>
        <begin position="1"/>
        <end position="31"/>
    </location>
</feature>
<dbReference type="SUPFAM" id="SSF63825">
    <property type="entry name" value="YWTD domain"/>
    <property type="match status" value="1"/>
</dbReference>
<feature type="chain" id="PRO_5047030386" description="FlgD Ig-like domain-containing protein" evidence="1">
    <location>
        <begin position="32"/>
        <end position="595"/>
    </location>
</feature>
<dbReference type="RefSeq" id="WP_377932654.1">
    <property type="nucleotide sequence ID" value="NZ_JBHUEA010000005.1"/>
</dbReference>
<sequence>MVGRPERATGAIAATVLAFGLALLTAVPAEAAPTPSPSATPAAAPQRWPAGTGLSTAVLGEAVLTLPARDGLRDSVPLRVRSGQEGRVEVVAHRGARDVPISTVALKRTGAGWQRTVRVPVGKLTEGRWRLEARRVAEPAVRSRTSVLVGSGEPVSVAIKPVARTVYPYRDGVLDAVDATVVATDETGAALPVRGALRLDVGARHRTRTLHGGRARIPVTTMPFGSGRLSAAVRGPAGAAKRTTTVALAPTGVGALRLARSADTVQPVVDGLLDAVTLTTSGTASGGSSAKVTGRLTIEGRSGVVRSWKVPDGAARRFVWDGRVQGAIVPGIYTVTLRLRGPEGPTTTRTRTLTVSKDHLPYRVRDLFAVAAGNQQGLAVHDGLFYVATDVGSGSSRIDVYDGRGTIVRTLGVLPIGHGAALSFSTTTGQLYAANGGPTSPTTVYELDPGATDPALAVKRTVGDLTILGPNGMVAVDDAGGRLLVFAGTKGAYTLSSVGFDGTIQRTASISISGLPQGLQMIDGELWVYTSLRGRNRIARFAVTDGAVVAAGTGTAAFDLMNPGEGEGLAFSDGSTYVGAHGGNRVGVLELVADE</sequence>